<gene>
    <name evidence="1" type="ORF">V5O48_008688</name>
</gene>
<name>A0ABR3FD86_9AGAR</name>
<keyword evidence="2" id="KW-1185">Reference proteome</keyword>
<protein>
    <recommendedName>
        <fullName evidence="3">F-box domain-containing protein</fullName>
    </recommendedName>
</protein>
<evidence type="ECO:0000313" key="2">
    <source>
        <dbReference type="Proteomes" id="UP001465976"/>
    </source>
</evidence>
<proteinExistence type="predicted"/>
<reference evidence="1 2" key="1">
    <citation type="submission" date="2024-02" db="EMBL/GenBank/DDBJ databases">
        <title>A draft genome for the cacao thread blight pathogen Marasmius crinis-equi.</title>
        <authorList>
            <person name="Cohen S.P."/>
            <person name="Baruah I.K."/>
            <person name="Amoako-Attah I."/>
            <person name="Bukari Y."/>
            <person name="Meinhardt L.W."/>
            <person name="Bailey B.A."/>
        </authorList>
    </citation>
    <scope>NUCLEOTIDE SEQUENCE [LARGE SCALE GENOMIC DNA]</scope>
    <source>
        <strain evidence="1 2">GH-76</strain>
    </source>
</reference>
<evidence type="ECO:0008006" key="3">
    <source>
        <dbReference type="Google" id="ProtNLM"/>
    </source>
</evidence>
<sequence length="488" mass="54525">MICRSWREVALSTPALWNGIHVFLPRFLPRYSSSSDYISTITRKKEGLKRWLERSGSLPLTIWIAILFPSDLLVAVDDRQLTEDVGILEDVLRLIATYSRKWRSITFLADRRRRSLAIWKPIAELQKEDLPQLQEIHAFNCLSTFSSVGQQPPVVPSPIASLVTSSDSLRTLDVLNVHSISTFLDLQIRWTSLKELTLRSGDQIDPSFVTSKVAALCPSLVSFNLGLASSSASSTPQPSFAVQWPHLQKFDLTIHDRNRDHLNKRLSNAFWRVFHSMTAPALTHLSLEAQIDRMGSELGQGQAAEPTEPISHLPFENMISKSGCTLSHLSLSGVFLMSEAALTSALHLLPSLTSLTLTDCTNSVPASHAPMGCDPDIPHHKLTSCLVSISSSPNLCPDIAELSISGCYVENIESIVSFAKARSHKLKRLSVNFGVITGERVEVIKQFMSPADLHDLREERGIKVDWKWKEWNPKDGKIPVFDRPYTIM</sequence>
<dbReference type="InterPro" id="IPR032675">
    <property type="entry name" value="LRR_dom_sf"/>
</dbReference>
<comment type="caution">
    <text evidence="1">The sequence shown here is derived from an EMBL/GenBank/DDBJ whole genome shotgun (WGS) entry which is preliminary data.</text>
</comment>
<evidence type="ECO:0000313" key="1">
    <source>
        <dbReference type="EMBL" id="KAL0573261.1"/>
    </source>
</evidence>
<dbReference type="Gene3D" id="3.80.10.10">
    <property type="entry name" value="Ribonuclease Inhibitor"/>
    <property type="match status" value="1"/>
</dbReference>
<accession>A0ABR3FD86</accession>
<dbReference type="Proteomes" id="UP001465976">
    <property type="component" value="Unassembled WGS sequence"/>
</dbReference>
<organism evidence="1 2">
    <name type="scientific">Marasmius crinis-equi</name>
    <dbReference type="NCBI Taxonomy" id="585013"/>
    <lineage>
        <taxon>Eukaryota</taxon>
        <taxon>Fungi</taxon>
        <taxon>Dikarya</taxon>
        <taxon>Basidiomycota</taxon>
        <taxon>Agaricomycotina</taxon>
        <taxon>Agaricomycetes</taxon>
        <taxon>Agaricomycetidae</taxon>
        <taxon>Agaricales</taxon>
        <taxon>Marasmiineae</taxon>
        <taxon>Marasmiaceae</taxon>
        <taxon>Marasmius</taxon>
    </lineage>
</organism>
<dbReference type="EMBL" id="JBAHYK010000523">
    <property type="protein sequence ID" value="KAL0573261.1"/>
    <property type="molecule type" value="Genomic_DNA"/>
</dbReference>
<dbReference type="SUPFAM" id="SSF52047">
    <property type="entry name" value="RNI-like"/>
    <property type="match status" value="1"/>
</dbReference>